<name>A0A2T2X4T3_SULTH</name>
<evidence type="ECO:0000313" key="1">
    <source>
        <dbReference type="EMBL" id="PSR29505.1"/>
    </source>
</evidence>
<proteinExistence type="predicted"/>
<protein>
    <submittedName>
        <fullName evidence="1">Uncharacterized protein</fullName>
    </submittedName>
</protein>
<reference evidence="1 2" key="1">
    <citation type="journal article" date="2014" name="BMC Genomics">
        <title>Comparison of environmental and isolate Sulfobacillus genomes reveals diverse carbon, sulfur, nitrogen, and hydrogen metabolisms.</title>
        <authorList>
            <person name="Justice N.B."/>
            <person name="Norman A."/>
            <person name="Brown C.T."/>
            <person name="Singh A."/>
            <person name="Thomas B.C."/>
            <person name="Banfield J.F."/>
        </authorList>
    </citation>
    <scope>NUCLEOTIDE SEQUENCE [LARGE SCALE GENOMIC DNA]</scope>
    <source>
        <strain evidence="1">AMDSBA5</strain>
    </source>
</reference>
<dbReference type="EMBL" id="PXYX01000002">
    <property type="protein sequence ID" value="PSR29505.1"/>
    <property type="molecule type" value="Genomic_DNA"/>
</dbReference>
<comment type="caution">
    <text evidence="1">The sequence shown here is derived from an EMBL/GenBank/DDBJ whole genome shotgun (WGS) entry which is preliminary data.</text>
</comment>
<dbReference type="Proteomes" id="UP000242705">
    <property type="component" value="Unassembled WGS sequence"/>
</dbReference>
<organism evidence="1 2">
    <name type="scientific">Sulfobacillus thermosulfidooxidans</name>
    <dbReference type="NCBI Taxonomy" id="28034"/>
    <lineage>
        <taxon>Bacteria</taxon>
        <taxon>Bacillati</taxon>
        <taxon>Bacillota</taxon>
        <taxon>Clostridia</taxon>
        <taxon>Eubacteriales</taxon>
        <taxon>Clostridiales Family XVII. Incertae Sedis</taxon>
        <taxon>Sulfobacillus</taxon>
    </lineage>
</organism>
<gene>
    <name evidence="1" type="ORF">C7B47_01955</name>
</gene>
<evidence type="ECO:0000313" key="2">
    <source>
        <dbReference type="Proteomes" id="UP000242705"/>
    </source>
</evidence>
<accession>A0A2T2X4T3</accession>
<sequence length="60" mass="6707">MTGFYSPQFEQLLEAARNTVREEASRLVYAKNESYPVIGSEALVGITQNSVGFRHKTRTG</sequence>
<dbReference type="AlphaFoldDB" id="A0A2T2X4T3"/>